<dbReference type="Proteomes" id="UP000268727">
    <property type="component" value="Unassembled WGS sequence"/>
</dbReference>
<comment type="caution">
    <text evidence="3">The sequence shown here is derived from an EMBL/GenBank/DDBJ whole genome shotgun (WGS) entry which is preliminary data.</text>
</comment>
<dbReference type="NCBIfam" id="TIGR04222">
    <property type="entry name" value="near_uncomplex"/>
    <property type="match status" value="1"/>
</dbReference>
<keyword evidence="2" id="KW-0812">Transmembrane</keyword>
<dbReference type="EMBL" id="RJKM01000001">
    <property type="protein sequence ID" value="ROP37466.1"/>
    <property type="molecule type" value="Genomic_DNA"/>
</dbReference>
<organism evidence="3 4">
    <name type="scientific">Saccharothrix texasensis</name>
    <dbReference type="NCBI Taxonomy" id="103734"/>
    <lineage>
        <taxon>Bacteria</taxon>
        <taxon>Bacillati</taxon>
        <taxon>Actinomycetota</taxon>
        <taxon>Actinomycetes</taxon>
        <taxon>Pseudonocardiales</taxon>
        <taxon>Pseudonocardiaceae</taxon>
        <taxon>Saccharothrix</taxon>
    </lineage>
</organism>
<gene>
    <name evidence="3" type="ORF">EDD40_2779</name>
</gene>
<feature type="region of interest" description="Disordered" evidence="1">
    <location>
        <begin position="220"/>
        <end position="273"/>
    </location>
</feature>
<name>A0A3N1H4Y4_9PSEU</name>
<feature type="region of interest" description="Disordered" evidence="1">
    <location>
        <begin position="1"/>
        <end position="24"/>
    </location>
</feature>
<feature type="transmembrane region" description="Helical" evidence="2">
    <location>
        <begin position="143"/>
        <end position="161"/>
    </location>
</feature>
<feature type="transmembrane region" description="Helical" evidence="2">
    <location>
        <begin position="122"/>
        <end position="137"/>
    </location>
</feature>
<feature type="compositionally biased region" description="Polar residues" evidence="1">
    <location>
        <begin position="1"/>
        <end position="15"/>
    </location>
</feature>
<feature type="compositionally biased region" description="Low complexity" evidence="1">
    <location>
        <begin position="240"/>
        <end position="254"/>
    </location>
</feature>
<dbReference type="AlphaFoldDB" id="A0A3N1H4Y4"/>
<keyword evidence="4" id="KW-1185">Reference proteome</keyword>
<evidence type="ECO:0000256" key="1">
    <source>
        <dbReference type="SAM" id="MobiDB-lite"/>
    </source>
</evidence>
<dbReference type="InterPro" id="IPR026467">
    <property type="entry name" value="Ser/Gly_Cys_C_dom"/>
</dbReference>
<sequence>MATQWTPTSAGSAGSTPEPGWEEQGFLVGGPGRAAEVAVVSLVEAGAVRISRAGLVSAVGRPGHGGSPVQARVLRSLPGSLGDVIAATAKSAEAQSLRPHLVDRGLVTPPVRRQVARRTRQLLIAAAVGAVIATIVLELPFPVALGAVFGGVVLTLVLGRVGRPLTPAGRRAVQRLKAVAVSPNRVALVACYGLLGKVERHHVWEVLGMSPAAAATLRRRSRGSASDGGGGASCGGGCGSCSSSSCGSGSSSGSDSGGSSCGGGGCGGGGGGD</sequence>
<evidence type="ECO:0000256" key="2">
    <source>
        <dbReference type="SAM" id="Phobius"/>
    </source>
</evidence>
<accession>A0A3N1H4Y4</accession>
<keyword evidence="2" id="KW-1133">Transmembrane helix</keyword>
<proteinExistence type="predicted"/>
<protein>
    <submittedName>
        <fullName evidence="3">Uncharacterized protein (TIGR04222 family)</fullName>
    </submittedName>
</protein>
<evidence type="ECO:0000313" key="3">
    <source>
        <dbReference type="EMBL" id="ROP37466.1"/>
    </source>
</evidence>
<reference evidence="3 4" key="1">
    <citation type="submission" date="2018-11" db="EMBL/GenBank/DDBJ databases">
        <title>Sequencing the genomes of 1000 actinobacteria strains.</title>
        <authorList>
            <person name="Klenk H.-P."/>
        </authorList>
    </citation>
    <scope>NUCLEOTIDE SEQUENCE [LARGE SCALE GENOMIC DNA]</scope>
    <source>
        <strain evidence="3 4">DSM 44231</strain>
    </source>
</reference>
<keyword evidence="2" id="KW-0472">Membrane</keyword>
<feature type="compositionally biased region" description="Gly residues" evidence="1">
    <location>
        <begin position="226"/>
        <end position="239"/>
    </location>
</feature>
<feature type="compositionally biased region" description="Gly residues" evidence="1">
    <location>
        <begin position="255"/>
        <end position="273"/>
    </location>
</feature>
<evidence type="ECO:0000313" key="4">
    <source>
        <dbReference type="Proteomes" id="UP000268727"/>
    </source>
</evidence>